<dbReference type="SUPFAM" id="SSF52047">
    <property type="entry name" value="RNI-like"/>
    <property type="match status" value="1"/>
</dbReference>
<protein>
    <recommendedName>
        <fullName evidence="4">F-box domain-containing protein</fullName>
    </recommendedName>
</protein>
<dbReference type="Gene3D" id="3.80.10.10">
    <property type="entry name" value="Ribonuclease Inhibitor"/>
    <property type="match status" value="1"/>
</dbReference>
<keyword evidence="3" id="KW-1185">Reference proteome</keyword>
<accession>A0AAD7FFT7</accession>
<dbReference type="InterPro" id="IPR032675">
    <property type="entry name" value="LRR_dom_sf"/>
</dbReference>
<proteinExistence type="predicted"/>
<evidence type="ECO:0000256" key="1">
    <source>
        <dbReference type="SAM" id="MobiDB-lite"/>
    </source>
</evidence>
<name>A0AAD7FFT7_9AGAR</name>
<reference evidence="2" key="1">
    <citation type="submission" date="2023-03" db="EMBL/GenBank/DDBJ databases">
        <title>Massive genome expansion in bonnet fungi (Mycena s.s.) driven by repeated elements and novel gene families across ecological guilds.</title>
        <authorList>
            <consortium name="Lawrence Berkeley National Laboratory"/>
            <person name="Harder C.B."/>
            <person name="Miyauchi S."/>
            <person name="Viragh M."/>
            <person name="Kuo A."/>
            <person name="Thoen E."/>
            <person name="Andreopoulos B."/>
            <person name="Lu D."/>
            <person name="Skrede I."/>
            <person name="Drula E."/>
            <person name="Henrissat B."/>
            <person name="Morin E."/>
            <person name="Kohler A."/>
            <person name="Barry K."/>
            <person name="LaButti K."/>
            <person name="Morin E."/>
            <person name="Salamov A."/>
            <person name="Lipzen A."/>
            <person name="Mereny Z."/>
            <person name="Hegedus B."/>
            <person name="Baldrian P."/>
            <person name="Stursova M."/>
            <person name="Weitz H."/>
            <person name="Taylor A."/>
            <person name="Grigoriev I.V."/>
            <person name="Nagy L.G."/>
            <person name="Martin F."/>
            <person name="Kauserud H."/>
        </authorList>
    </citation>
    <scope>NUCLEOTIDE SEQUENCE</scope>
    <source>
        <strain evidence="2">9284</strain>
    </source>
</reference>
<organism evidence="2 3">
    <name type="scientific">Roridomyces roridus</name>
    <dbReference type="NCBI Taxonomy" id="1738132"/>
    <lineage>
        <taxon>Eukaryota</taxon>
        <taxon>Fungi</taxon>
        <taxon>Dikarya</taxon>
        <taxon>Basidiomycota</taxon>
        <taxon>Agaricomycotina</taxon>
        <taxon>Agaricomycetes</taxon>
        <taxon>Agaricomycetidae</taxon>
        <taxon>Agaricales</taxon>
        <taxon>Marasmiineae</taxon>
        <taxon>Mycenaceae</taxon>
        <taxon>Roridomyces</taxon>
    </lineage>
</organism>
<evidence type="ECO:0008006" key="4">
    <source>
        <dbReference type="Google" id="ProtNLM"/>
    </source>
</evidence>
<dbReference type="AlphaFoldDB" id="A0AAD7FFT7"/>
<sequence length="421" mass="46392">MTSDDETLPKLSNELDALRISPAAEPSPISSLFPEILCQIFILALPPIEGHISLDNRLPPPGRHTTRKKGVWQLGPRGLSPRSAPIGVLSPSHTDPYGAPSSSTRLCSTGRCDQILWVGGQLRGFGDKVKIIVAHRARWPSLWIECDSGSSPPDEFMNSKLGTLPMLRHLTLNGRLGSRLDQRFYSMLSDAPNLQSVALRSPGRLLAATQLVECDLDFDDAELLRVDFGVVNLPHLRRLVVTNTKFLPHLVAPSLQELQVHGLVDHVASFLQSSFCILTGLTLFMCTSPASQIIALLQVASSITVLELDFIGPEVSEIEGAVLVSALAVGTDDNLPVQPICPRLVSLSWGDRNDVLPRQAFAAMIESRWRLLEPPGQLRSLGLYLGRKRVGWRLRCLAQEGLKVVWGNQRTGRQAMKRWRE</sequence>
<comment type="caution">
    <text evidence="2">The sequence shown here is derived from an EMBL/GenBank/DDBJ whole genome shotgun (WGS) entry which is preliminary data.</text>
</comment>
<gene>
    <name evidence="2" type="ORF">FB45DRAFT_872283</name>
</gene>
<dbReference type="EMBL" id="JARKIF010000020">
    <property type="protein sequence ID" value="KAJ7617824.1"/>
    <property type="molecule type" value="Genomic_DNA"/>
</dbReference>
<evidence type="ECO:0000313" key="3">
    <source>
        <dbReference type="Proteomes" id="UP001221142"/>
    </source>
</evidence>
<feature type="region of interest" description="Disordered" evidence="1">
    <location>
        <begin position="57"/>
        <end position="76"/>
    </location>
</feature>
<evidence type="ECO:0000313" key="2">
    <source>
        <dbReference type="EMBL" id="KAJ7617824.1"/>
    </source>
</evidence>
<dbReference type="Proteomes" id="UP001221142">
    <property type="component" value="Unassembled WGS sequence"/>
</dbReference>